<dbReference type="Proteomes" id="UP000695026">
    <property type="component" value="Unplaced"/>
</dbReference>
<evidence type="ECO:0000256" key="6">
    <source>
        <dbReference type="ARBA" id="ARBA00024195"/>
    </source>
</evidence>
<dbReference type="InterPro" id="IPR033116">
    <property type="entry name" value="TRYPSIN_SER"/>
</dbReference>
<protein>
    <submittedName>
        <fullName evidence="9">Transmembrane protease serine 12-like</fullName>
    </submittedName>
</protein>
<feature type="domain" description="Peptidase S1" evidence="7">
    <location>
        <begin position="21"/>
        <end position="232"/>
    </location>
</feature>
<reference evidence="9" key="1">
    <citation type="submission" date="2025-08" db="UniProtKB">
        <authorList>
            <consortium name="RefSeq"/>
        </authorList>
    </citation>
    <scope>IDENTIFICATION</scope>
    <source>
        <tissue evidence="9">Liver</tissue>
    </source>
</reference>
<dbReference type="AlphaFoldDB" id="A0A9F5JAL5"/>
<dbReference type="GO" id="GO:0004252">
    <property type="term" value="F:serine-type endopeptidase activity"/>
    <property type="evidence" value="ECO:0007669"/>
    <property type="project" value="InterPro"/>
</dbReference>
<keyword evidence="5" id="KW-1015">Disulfide bond</keyword>
<evidence type="ECO:0000256" key="1">
    <source>
        <dbReference type="ARBA" id="ARBA00009228"/>
    </source>
</evidence>
<evidence type="ECO:0000313" key="9">
    <source>
        <dbReference type="RefSeq" id="XP_025030944.1"/>
    </source>
</evidence>
<dbReference type="OrthoDB" id="9033376at2759"/>
<dbReference type="SUPFAM" id="SSF50494">
    <property type="entry name" value="Trypsin-like serine proteases"/>
    <property type="match status" value="1"/>
</dbReference>
<dbReference type="GO" id="GO:0035821">
    <property type="term" value="P:modulation of process of another organism"/>
    <property type="evidence" value="ECO:0007669"/>
    <property type="project" value="UniProtKB-ARBA"/>
</dbReference>
<comment type="similarity">
    <text evidence="1">Belongs to the peptidase S1 family. Snake venom subfamily.</text>
</comment>
<dbReference type="GO" id="GO:0006508">
    <property type="term" value="P:proteolysis"/>
    <property type="evidence" value="ECO:0007669"/>
    <property type="project" value="UniProtKB-KW"/>
</dbReference>
<keyword evidence="4" id="KW-0720">Serine protease</keyword>
<dbReference type="GeneID" id="112542405"/>
<evidence type="ECO:0000256" key="5">
    <source>
        <dbReference type="ARBA" id="ARBA00023157"/>
    </source>
</evidence>
<dbReference type="PROSITE" id="PS00135">
    <property type="entry name" value="TRYPSIN_SER"/>
    <property type="match status" value="1"/>
</dbReference>
<dbReference type="InterPro" id="IPR001254">
    <property type="entry name" value="Trypsin_dom"/>
</dbReference>
<name>A0A9F5JAL5_PYTBI</name>
<evidence type="ECO:0000256" key="2">
    <source>
        <dbReference type="ARBA" id="ARBA00022670"/>
    </source>
</evidence>
<dbReference type="Gene3D" id="2.40.10.10">
    <property type="entry name" value="Trypsin-like serine proteases"/>
    <property type="match status" value="2"/>
</dbReference>
<sequence>MAEKTVHLGPASQHSLPDGTCNMPSLPDRMGWVDLTGVRQSLRNPYFWRAVFGLHHLYHHGYYTIKSDIKAIIIHARFRSDTYENDVALFKLQNPVTYNDYIQPVCLPHSLLFLSNDTPCYITGWGSTKEEGHSKYILQEAQVVVIPQYICNRYDWYAGAITWNMLCAGSESGDVDSCQGDSGGPLMCYFQEFTKYYLVGITSFGVGCGRPKLPGIYVRLINYRNWAQTLSLSSRTTTVNIHNVLILLIIRWITFHISL</sequence>
<dbReference type="PANTHER" id="PTHR24252">
    <property type="entry name" value="ACROSIN-RELATED"/>
    <property type="match status" value="1"/>
</dbReference>
<organism evidence="8 9">
    <name type="scientific">Python bivittatus</name>
    <name type="common">Burmese python</name>
    <name type="synonym">Python molurus bivittatus</name>
    <dbReference type="NCBI Taxonomy" id="176946"/>
    <lineage>
        <taxon>Eukaryota</taxon>
        <taxon>Metazoa</taxon>
        <taxon>Chordata</taxon>
        <taxon>Craniata</taxon>
        <taxon>Vertebrata</taxon>
        <taxon>Euteleostomi</taxon>
        <taxon>Lepidosauria</taxon>
        <taxon>Squamata</taxon>
        <taxon>Bifurcata</taxon>
        <taxon>Unidentata</taxon>
        <taxon>Episquamata</taxon>
        <taxon>Toxicofera</taxon>
        <taxon>Serpentes</taxon>
        <taxon>Henophidia</taxon>
        <taxon>Pythonidae</taxon>
        <taxon>Python</taxon>
    </lineage>
</organism>
<evidence type="ECO:0000313" key="8">
    <source>
        <dbReference type="Proteomes" id="UP000695026"/>
    </source>
</evidence>
<evidence type="ECO:0000256" key="4">
    <source>
        <dbReference type="ARBA" id="ARBA00022825"/>
    </source>
</evidence>
<keyword evidence="8" id="KW-1185">Reference proteome</keyword>
<comment type="similarity">
    <text evidence="6">Belongs to the peptidase S1 family. CLIP subfamily.</text>
</comment>
<dbReference type="RefSeq" id="XP_025030944.1">
    <property type="nucleotide sequence ID" value="XM_025175176.1"/>
</dbReference>
<dbReference type="FunFam" id="2.40.10.10:FF:000002">
    <property type="entry name" value="Transmembrane protease serine"/>
    <property type="match status" value="1"/>
</dbReference>
<dbReference type="PRINTS" id="PR00722">
    <property type="entry name" value="CHYMOTRYPSIN"/>
</dbReference>
<gene>
    <name evidence="9" type="primary">LOC112542405</name>
</gene>
<keyword evidence="3" id="KW-0378">Hydrolase</keyword>
<evidence type="ECO:0000259" key="7">
    <source>
        <dbReference type="PROSITE" id="PS50240"/>
    </source>
</evidence>
<dbReference type="KEGG" id="pbi:112542405"/>
<dbReference type="Pfam" id="PF00089">
    <property type="entry name" value="Trypsin"/>
    <property type="match status" value="1"/>
</dbReference>
<dbReference type="GO" id="GO:0005576">
    <property type="term" value="C:extracellular region"/>
    <property type="evidence" value="ECO:0007669"/>
    <property type="project" value="UniProtKB-ARBA"/>
</dbReference>
<proteinExistence type="inferred from homology"/>
<accession>A0A9F5JAL5</accession>
<dbReference type="InterPro" id="IPR001314">
    <property type="entry name" value="Peptidase_S1A"/>
</dbReference>
<dbReference type="InterPro" id="IPR009003">
    <property type="entry name" value="Peptidase_S1_PA"/>
</dbReference>
<dbReference type="SMART" id="SM00020">
    <property type="entry name" value="Tryp_SPc"/>
    <property type="match status" value="1"/>
</dbReference>
<dbReference type="CDD" id="cd00190">
    <property type="entry name" value="Tryp_SPc"/>
    <property type="match status" value="1"/>
</dbReference>
<evidence type="ECO:0000256" key="3">
    <source>
        <dbReference type="ARBA" id="ARBA00022801"/>
    </source>
</evidence>
<dbReference type="InterPro" id="IPR043504">
    <property type="entry name" value="Peptidase_S1_PA_chymotrypsin"/>
</dbReference>
<dbReference type="PANTHER" id="PTHR24252:SF21">
    <property type="entry name" value="TRANSMEMBRANE SERINE PROTEASE 12"/>
    <property type="match status" value="1"/>
</dbReference>
<dbReference type="PROSITE" id="PS50240">
    <property type="entry name" value="TRYPSIN_DOM"/>
    <property type="match status" value="1"/>
</dbReference>
<keyword evidence="2" id="KW-0645">Protease</keyword>